<dbReference type="OrthoDB" id="9806522at2"/>
<evidence type="ECO:0000256" key="7">
    <source>
        <dbReference type="SAM" id="Phobius"/>
    </source>
</evidence>
<keyword evidence="5 7" id="KW-1133">Transmembrane helix</keyword>
<evidence type="ECO:0000313" key="11">
    <source>
        <dbReference type="Proteomes" id="UP000465601"/>
    </source>
</evidence>
<keyword evidence="6 7" id="KW-0472">Membrane</keyword>
<feature type="transmembrane region" description="Helical" evidence="7">
    <location>
        <begin position="37"/>
        <end position="58"/>
    </location>
</feature>
<evidence type="ECO:0000259" key="9">
    <source>
        <dbReference type="Pfam" id="PF16916"/>
    </source>
</evidence>
<dbReference type="SUPFAM" id="SSF161111">
    <property type="entry name" value="Cation efflux protein transmembrane domain-like"/>
    <property type="match status" value="1"/>
</dbReference>
<dbReference type="Gene3D" id="3.30.70.1350">
    <property type="entry name" value="Cation efflux protein, cytoplasmic domain"/>
    <property type="match status" value="1"/>
</dbReference>
<dbReference type="GO" id="GO:0016020">
    <property type="term" value="C:membrane"/>
    <property type="evidence" value="ECO:0007669"/>
    <property type="project" value="UniProtKB-SubCell"/>
</dbReference>
<dbReference type="GO" id="GO:0008324">
    <property type="term" value="F:monoatomic cation transmembrane transporter activity"/>
    <property type="evidence" value="ECO:0007669"/>
    <property type="project" value="InterPro"/>
</dbReference>
<evidence type="ECO:0000256" key="5">
    <source>
        <dbReference type="ARBA" id="ARBA00022989"/>
    </source>
</evidence>
<keyword evidence="11" id="KW-1185">Reference proteome</keyword>
<dbReference type="InterPro" id="IPR058533">
    <property type="entry name" value="Cation_efflux_TM"/>
</dbReference>
<evidence type="ECO:0000256" key="4">
    <source>
        <dbReference type="ARBA" id="ARBA00022692"/>
    </source>
</evidence>
<evidence type="ECO:0000313" key="10">
    <source>
        <dbReference type="EMBL" id="KAB3531094.1"/>
    </source>
</evidence>
<keyword evidence="3" id="KW-0813">Transport</keyword>
<evidence type="ECO:0000259" key="8">
    <source>
        <dbReference type="Pfam" id="PF01545"/>
    </source>
</evidence>
<dbReference type="Pfam" id="PF16916">
    <property type="entry name" value="ZT_dimer"/>
    <property type="match status" value="1"/>
</dbReference>
<dbReference type="Gene3D" id="1.20.1510.10">
    <property type="entry name" value="Cation efflux protein transmembrane domain"/>
    <property type="match status" value="1"/>
</dbReference>
<dbReference type="EMBL" id="WBZB01000014">
    <property type="protein sequence ID" value="KAB3531094.1"/>
    <property type="molecule type" value="Genomic_DNA"/>
</dbReference>
<comment type="subcellular location">
    <subcellularLocation>
        <location evidence="1">Membrane</location>
        <topology evidence="1">Multi-pass membrane protein</topology>
    </subcellularLocation>
</comment>
<feature type="domain" description="Cation efflux protein cytoplasmic" evidence="9">
    <location>
        <begin position="209"/>
        <end position="285"/>
    </location>
</feature>
<dbReference type="InterPro" id="IPR036837">
    <property type="entry name" value="Cation_efflux_CTD_sf"/>
</dbReference>
<feature type="transmembrane region" description="Helical" evidence="7">
    <location>
        <begin position="112"/>
        <end position="133"/>
    </location>
</feature>
<dbReference type="FunFam" id="1.20.1510.10:FF:000006">
    <property type="entry name" value="Divalent cation efflux transporter"/>
    <property type="match status" value="1"/>
</dbReference>
<dbReference type="InterPro" id="IPR027469">
    <property type="entry name" value="Cation_efflux_TMD_sf"/>
</dbReference>
<sequence>MDRVKIGRRASHITITANFFLCIFKIIAAIVGKSSAMLADAFHSLADILTTAGVLLGLKLSNKEADQCHPYGHEKYEPIIAKVMSAILILTGIAIGYNAIKSIIHNDYSSPGKIALVAAGVSIVFKEFMYHYTKHIAKKIKSIAMEADAWHHRSDSLSSIGAFIGIWGARMGIRILDPLAGLLVSLLIIKVGVEFYLKAIEELVDHAADERVVENITRIAYGIDGVESVKLKTRIFGNKLYADILISVDGSLSIEDGCRIATSVHNAIEEEIEDIKHCVVELEPYPHP</sequence>
<dbReference type="InterPro" id="IPR027470">
    <property type="entry name" value="Cation_efflux_CTD"/>
</dbReference>
<comment type="caution">
    <text evidence="10">The sequence shown here is derived from an EMBL/GenBank/DDBJ whole genome shotgun (WGS) entry which is preliminary data.</text>
</comment>
<dbReference type="InterPro" id="IPR050291">
    <property type="entry name" value="CDF_Transporter"/>
</dbReference>
<dbReference type="PANTHER" id="PTHR43840:SF15">
    <property type="entry name" value="MITOCHONDRIAL METAL TRANSPORTER 1-RELATED"/>
    <property type="match status" value="1"/>
</dbReference>
<keyword evidence="4 7" id="KW-0812">Transmembrane</keyword>
<dbReference type="InterPro" id="IPR002524">
    <property type="entry name" value="Cation_efflux"/>
</dbReference>
<evidence type="ECO:0000256" key="6">
    <source>
        <dbReference type="ARBA" id="ARBA00023136"/>
    </source>
</evidence>
<evidence type="ECO:0000256" key="3">
    <source>
        <dbReference type="ARBA" id="ARBA00022448"/>
    </source>
</evidence>
<accession>A0A833HPN4</accession>
<dbReference type="SUPFAM" id="SSF160240">
    <property type="entry name" value="Cation efflux protein cytoplasmic domain-like"/>
    <property type="match status" value="1"/>
</dbReference>
<dbReference type="RefSeq" id="WP_151865373.1">
    <property type="nucleotide sequence ID" value="NZ_WBZB01000014.1"/>
</dbReference>
<organism evidence="10 11">
    <name type="scientific">Alkaliphilus serpentinus</name>
    <dbReference type="NCBI Taxonomy" id="1482731"/>
    <lineage>
        <taxon>Bacteria</taxon>
        <taxon>Bacillati</taxon>
        <taxon>Bacillota</taxon>
        <taxon>Clostridia</taxon>
        <taxon>Peptostreptococcales</taxon>
        <taxon>Natronincolaceae</taxon>
        <taxon>Alkaliphilus</taxon>
    </lineage>
</organism>
<feature type="domain" description="Cation efflux protein transmembrane" evidence="8">
    <location>
        <begin position="13"/>
        <end position="204"/>
    </location>
</feature>
<name>A0A833HPN4_9FIRM</name>
<feature type="transmembrane region" description="Helical" evidence="7">
    <location>
        <begin position="12"/>
        <end position="31"/>
    </location>
</feature>
<dbReference type="Proteomes" id="UP000465601">
    <property type="component" value="Unassembled WGS sequence"/>
</dbReference>
<evidence type="ECO:0000256" key="2">
    <source>
        <dbReference type="ARBA" id="ARBA00008114"/>
    </source>
</evidence>
<reference evidence="10 11" key="1">
    <citation type="submission" date="2019-10" db="EMBL/GenBank/DDBJ databases">
        <title>Alkaliphilus serpentinus sp. nov. and Alkaliphilus pronyensis sp. nov., two novel anaerobic alkaliphilic species isolated from the serpentinized-hosted hydrothermal field of the Prony Bay (New Caledonia).</title>
        <authorList>
            <person name="Postec A."/>
        </authorList>
    </citation>
    <scope>NUCLEOTIDE SEQUENCE [LARGE SCALE GENOMIC DNA]</scope>
    <source>
        <strain evidence="10 11">LacT</strain>
    </source>
</reference>
<gene>
    <name evidence="10" type="ORF">F8153_05515</name>
</gene>
<feature type="transmembrane region" description="Helical" evidence="7">
    <location>
        <begin position="79"/>
        <end position="100"/>
    </location>
</feature>
<dbReference type="NCBIfam" id="TIGR01297">
    <property type="entry name" value="CDF"/>
    <property type="match status" value="1"/>
</dbReference>
<comment type="similarity">
    <text evidence="2">Belongs to the cation diffusion facilitator (CDF) transporter (TC 2.A.4) family.</text>
</comment>
<protein>
    <submittedName>
        <fullName evidence="10">Cation transporter</fullName>
    </submittedName>
</protein>
<dbReference type="Pfam" id="PF01545">
    <property type="entry name" value="Cation_efflux"/>
    <property type="match status" value="1"/>
</dbReference>
<dbReference type="AlphaFoldDB" id="A0A833HPN4"/>
<dbReference type="PANTHER" id="PTHR43840">
    <property type="entry name" value="MITOCHONDRIAL METAL TRANSPORTER 1-RELATED"/>
    <property type="match status" value="1"/>
</dbReference>
<proteinExistence type="inferred from homology"/>
<evidence type="ECO:0000256" key="1">
    <source>
        <dbReference type="ARBA" id="ARBA00004141"/>
    </source>
</evidence>